<name>A0A2K1JC73_PHYPA</name>
<reference evidence="2" key="3">
    <citation type="submission" date="2020-12" db="UniProtKB">
        <authorList>
            <consortium name="EnsemblPlants"/>
        </authorList>
    </citation>
    <scope>IDENTIFICATION</scope>
</reference>
<dbReference type="Proteomes" id="UP000006727">
    <property type="component" value="Chromosome 15"/>
</dbReference>
<reference evidence="1 3" key="2">
    <citation type="journal article" date="2018" name="Plant J.">
        <title>The Physcomitrella patens chromosome-scale assembly reveals moss genome structure and evolution.</title>
        <authorList>
            <person name="Lang D."/>
            <person name="Ullrich K.K."/>
            <person name="Murat F."/>
            <person name="Fuchs J."/>
            <person name="Jenkins J."/>
            <person name="Haas F.B."/>
            <person name="Piednoel M."/>
            <person name="Gundlach H."/>
            <person name="Van Bel M."/>
            <person name="Meyberg R."/>
            <person name="Vives C."/>
            <person name="Morata J."/>
            <person name="Symeonidi A."/>
            <person name="Hiss M."/>
            <person name="Muchero W."/>
            <person name="Kamisugi Y."/>
            <person name="Saleh O."/>
            <person name="Blanc G."/>
            <person name="Decker E.L."/>
            <person name="van Gessel N."/>
            <person name="Grimwood J."/>
            <person name="Hayes R.D."/>
            <person name="Graham S.W."/>
            <person name="Gunter L.E."/>
            <person name="McDaniel S.F."/>
            <person name="Hoernstein S.N.W."/>
            <person name="Larsson A."/>
            <person name="Li F.W."/>
            <person name="Perroud P.F."/>
            <person name="Phillips J."/>
            <person name="Ranjan P."/>
            <person name="Rokshar D.S."/>
            <person name="Rothfels C.J."/>
            <person name="Schneider L."/>
            <person name="Shu S."/>
            <person name="Stevenson D.W."/>
            <person name="Thummler F."/>
            <person name="Tillich M."/>
            <person name="Villarreal Aguilar J.C."/>
            <person name="Widiez T."/>
            <person name="Wong G.K."/>
            <person name="Wymore A."/>
            <person name="Zhang Y."/>
            <person name="Zimmer A.D."/>
            <person name="Quatrano R.S."/>
            <person name="Mayer K.F.X."/>
            <person name="Goodstein D."/>
            <person name="Casacuberta J.M."/>
            <person name="Vandepoele K."/>
            <person name="Reski R."/>
            <person name="Cuming A.C."/>
            <person name="Tuskan G.A."/>
            <person name="Maumus F."/>
            <person name="Salse J."/>
            <person name="Schmutz J."/>
            <person name="Rensing S.A."/>
        </authorList>
    </citation>
    <scope>NUCLEOTIDE SEQUENCE [LARGE SCALE GENOMIC DNA]</scope>
    <source>
        <strain evidence="2 3">cv. Gransden 2004</strain>
    </source>
</reference>
<dbReference type="AlphaFoldDB" id="A0A2K1JC73"/>
<evidence type="ECO:0000313" key="1">
    <source>
        <dbReference type="EMBL" id="PNR39126.1"/>
    </source>
</evidence>
<dbReference type="EnsemblPlants" id="Pp3c15_6259V3.1">
    <property type="protein sequence ID" value="Pp3c15_6259V3.1"/>
    <property type="gene ID" value="Pp3c15_6259"/>
</dbReference>
<gene>
    <name evidence="1" type="ORF">PHYPA_019404</name>
</gene>
<dbReference type="PaxDb" id="3218-PP1S291_33V6.1"/>
<reference evidence="1 3" key="1">
    <citation type="journal article" date="2008" name="Science">
        <title>The Physcomitrella genome reveals evolutionary insights into the conquest of land by plants.</title>
        <authorList>
            <person name="Rensing S."/>
            <person name="Lang D."/>
            <person name="Zimmer A."/>
            <person name="Terry A."/>
            <person name="Salamov A."/>
            <person name="Shapiro H."/>
            <person name="Nishiyama T."/>
            <person name="Perroud P.-F."/>
            <person name="Lindquist E."/>
            <person name="Kamisugi Y."/>
            <person name="Tanahashi T."/>
            <person name="Sakakibara K."/>
            <person name="Fujita T."/>
            <person name="Oishi K."/>
            <person name="Shin-I T."/>
            <person name="Kuroki Y."/>
            <person name="Toyoda A."/>
            <person name="Suzuki Y."/>
            <person name="Hashimoto A."/>
            <person name="Yamaguchi K."/>
            <person name="Sugano A."/>
            <person name="Kohara Y."/>
            <person name="Fujiyama A."/>
            <person name="Anterola A."/>
            <person name="Aoki S."/>
            <person name="Ashton N."/>
            <person name="Barbazuk W.B."/>
            <person name="Barker E."/>
            <person name="Bennetzen J."/>
            <person name="Bezanilla M."/>
            <person name="Blankenship R."/>
            <person name="Cho S.H."/>
            <person name="Dutcher S."/>
            <person name="Estelle M."/>
            <person name="Fawcett J.A."/>
            <person name="Gundlach H."/>
            <person name="Hanada K."/>
            <person name="Heyl A."/>
            <person name="Hicks K.A."/>
            <person name="Hugh J."/>
            <person name="Lohr M."/>
            <person name="Mayer K."/>
            <person name="Melkozernov A."/>
            <person name="Murata T."/>
            <person name="Nelson D."/>
            <person name="Pils B."/>
            <person name="Prigge M."/>
            <person name="Reiss B."/>
            <person name="Renner T."/>
            <person name="Rombauts S."/>
            <person name="Rushton P."/>
            <person name="Sanderfoot A."/>
            <person name="Schween G."/>
            <person name="Shiu S.-H."/>
            <person name="Stueber K."/>
            <person name="Theodoulou F.L."/>
            <person name="Tu H."/>
            <person name="Van de Peer Y."/>
            <person name="Verrier P.J."/>
            <person name="Waters E."/>
            <person name="Wood A."/>
            <person name="Yang L."/>
            <person name="Cove D."/>
            <person name="Cuming A."/>
            <person name="Hasebe M."/>
            <person name="Lucas S."/>
            <person name="Mishler D.B."/>
            <person name="Reski R."/>
            <person name="Grigoriev I."/>
            <person name="Quatrano R.S."/>
            <person name="Boore J.L."/>
        </authorList>
    </citation>
    <scope>NUCLEOTIDE SEQUENCE [LARGE SCALE GENOMIC DNA]</scope>
    <source>
        <strain evidence="2 3">cv. Gransden 2004</strain>
    </source>
</reference>
<organism evidence="1">
    <name type="scientific">Physcomitrium patens</name>
    <name type="common">Spreading-leaved earth moss</name>
    <name type="synonym">Physcomitrella patens</name>
    <dbReference type="NCBI Taxonomy" id="3218"/>
    <lineage>
        <taxon>Eukaryota</taxon>
        <taxon>Viridiplantae</taxon>
        <taxon>Streptophyta</taxon>
        <taxon>Embryophyta</taxon>
        <taxon>Bryophyta</taxon>
        <taxon>Bryophytina</taxon>
        <taxon>Bryopsida</taxon>
        <taxon>Funariidae</taxon>
        <taxon>Funariales</taxon>
        <taxon>Funariaceae</taxon>
        <taxon>Physcomitrium</taxon>
    </lineage>
</organism>
<evidence type="ECO:0000313" key="3">
    <source>
        <dbReference type="Proteomes" id="UP000006727"/>
    </source>
</evidence>
<dbReference type="EMBL" id="ABEU02000015">
    <property type="protein sequence ID" value="PNR39126.1"/>
    <property type="molecule type" value="Genomic_DNA"/>
</dbReference>
<sequence length="53" mass="6148">MLFLWVEVASDRTSLWDAVLVDLHGIFRPHGVNLCLRAQDSSFRYSAHIHRPN</sequence>
<keyword evidence="3" id="KW-1185">Reference proteome</keyword>
<protein>
    <submittedName>
        <fullName evidence="1 2">Uncharacterized protein</fullName>
    </submittedName>
</protein>
<dbReference type="Gramene" id="Pp3c15_6259V3.1">
    <property type="protein sequence ID" value="Pp3c15_6259V3.1"/>
    <property type="gene ID" value="Pp3c15_6259"/>
</dbReference>
<evidence type="ECO:0000313" key="2">
    <source>
        <dbReference type="EnsemblPlants" id="Pp3c15_6259V3.1"/>
    </source>
</evidence>
<proteinExistence type="predicted"/>
<accession>A0A2K1JC73</accession>